<evidence type="ECO:0000313" key="3">
    <source>
        <dbReference type="Proteomes" id="UP000558488"/>
    </source>
</evidence>
<accession>A0A7J7VMI6</accession>
<evidence type="ECO:0000313" key="2">
    <source>
        <dbReference type="EMBL" id="KAF6326359.1"/>
    </source>
</evidence>
<gene>
    <name evidence="2" type="ORF">mPipKuh1_008362</name>
</gene>
<comment type="caution">
    <text evidence="2">The sequence shown here is derived from an EMBL/GenBank/DDBJ whole genome shotgun (WGS) entry which is preliminary data.</text>
</comment>
<organism evidence="2 3">
    <name type="scientific">Pipistrellus kuhlii</name>
    <name type="common">Kuhl's pipistrelle</name>
    <dbReference type="NCBI Taxonomy" id="59472"/>
    <lineage>
        <taxon>Eukaryota</taxon>
        <taxon>Metazoa</taxon>
        <taxon>Chordata</taxon>
        <taxon>Craniata</taxon>
        <taxon>Vertebrata</taxon>
        <taxon>Euteleostomi</taxon>
        <taxon>Mammalia</taxon>
        <taxon>Eutheria</taxon>
        <taxon>Laurasiatheria</taxon>
        <taxon>Chiroptera</taxon>
        <taxon>Yangochiroptera</taxon>
        <taxon>Vespertilionidae</taxon>
        <taxon>Pipistrellus</taxon>
    </lineage>
</organism>
<evidence type="ECO:0000256" key="1">
    <source>
        <dbReference type="SAM" id="MobiDB-lite"/>
    </source>
</evidence>
<proteinExistence type="predicted"/>
<name>A0A7J7VMI6_PIPKU</name>
<feature type="region of interest" description="Disordered" evidence="1">
    <location>
        <begin position="1"/>
        <end position="68"/>
    </location>
</feature>
<dbReference type="EMBL" id="JACAGB010000014">
    <property type="protein sequence ID" value="KAF6326359.1"/>
    <property type="molecule type" value="Genomic_DNA"/>
</dbReference>
<feature type="region of interest" description="Disordered" evidence="1">
    <location>
        <begin position="148"/>
        <end position="200"/>
    </location>
</feature>
<feature type="compositionally biased region" description="Pro residues" evidence="1">
    <location>
        <begin position="36"/>
        <end position="48"/>
    </location>
</feature>
<feature type="compositionally biased region" description="Low complexity" evidence="1">
    <location>
        <begin position="170"/>
        <end position="179"/>
    </location>
</feature>
<dbReference type="AlphaFoldDB" id="A0A7J7VMI6"/>
<keyword evidence="3" id="KW-1185">Reference proteome</keyword>
<feature type="compositionally biased region" description="Low complexity" evidence="1">
    <location>
        <begin position="49"/>
        <end position="59"/>
    </location>
</feature>
<sequence>MGEAAGRRPPAPQDSRGQRAAPAGWAGGAVDTPTGAAPPHPSCPPGPHVPDTGPPGAAGPAPPRGPSVSCVPRGCDVVATAGPSTGPCPAALATSWGPGSPGLGHGAGHCPGRGVCVCVPVRPTMQAAAPLLRIRAGSAGRRRGLCLGSRHVRPTSSGPPRPDAPPSPGRPRAAAGAPGTQREEGPHLPCPPHTHTPAAR</sequence>
<dbReference type="Proteomes" id="UP000558488">
    <property type="component" value="Unassembled WGS sequence"/>
</dbReference>
<protein>
    <submittedName>
        <fullName evidence="2">Uncharacterized protein</fullName>
    </submittedName>
</protein>
<feature type="compositionally biased region" description="Pro residues" evidence="1">
    <location>
        <begin position="157"/>
        <end position="169"/>
    </location>
</feature>
<reference evidence="2 3" key="1">
    <citation type="journal article" date="2020" name="Nature">
        <title>Six reference-quality genomes reveal evolution of bat adaptations.</title>
        <authorList>
            <person name="Jebb D."/>
            <person name="Huang Z."/>
            <person name="Pippel M."/>
            <person name="Hughes G.M."/>
            <person name="Lavrichenko K."/>
            <person name="Devanna P."/>
            <person name="Winkler S."/>
            <person name="Jermiin L.S."/>
            <person name="Skirmuntt E.C."/>
            <person name="Katzourakis A."/>
            <person name="Burkitt-Gray L."/>
            <person name="Ray D.A."/>
            <person name="Sullivan K.A.M."/>
            <person name="Roscito J.G."/>
            <person name="Kirilenko B.M."/>
            <person name="Davalos L.M."/>
            <person name="Corthals A.P."/>
            <person name="Power M.L."/>
            <person name="Jones G."/>
            <person name="Ransome R.D."/>
            <person name="Dechmann D.K.N."/>
            <person name="Locatelli A.G."/>
            <person name="Puechmaille S.J."/>
            <person name="Fedrigo O."/>
            <person name="Jarvis E.D."/>
            <person name="Hiller M."/>
            <person name="Vernes S.C."/>
            <person name="Myers E.W."/>
            <person name="Teeling E.C."/>
        </authorList>
    </citation>
    <scope>NUCLEOTIDE SEQUENCE [LARGE SCALE GENOMIC DNA]</scope>
    <source>
        <strain evidence="2">MPipKuh1</strain>
        <tissue evidence="2">Flight muscle</tissue>
    </source>
</reference>